<dbReference type="Pfam" id="PF07535">
    <property type="entry name" value="zf-DBF"/>
    <property type="match status" value="1"/>
</dbReference>
<evidence type="ECO:0000256" key="1">
    <source>
        <dbReference type="ARBA" id="ARBA00022723"/>
    </source>
</evidence>
<keyword evidence="1" id="KW-0479">Metal-binding</keyword>
<evidence type="ECO:0000256" key="5">
    <source>
        <dbReference type="SAM" id="Coils"/>
    </source>
</evidence>
<dbReference type="FunFam" id="6.10.250.3410:FF:000001">
    <property type="entry name" value="Protein DBF4 homolog A"/>
    <property type="match status" value="1"/>
</dbReference>
<evidence type="ECO:0000313" key="8">
    <source>
        <dbReference type="EMBL" id="KAJ3487429.1"/>
    </source>
</evidence>
<dbReference type="GO" id="GO:0003676">
    <property type="term" value="F:nucleic acid binding"/>
    <property type="evidence" value="ECO:0007669"/>
    <property type="project" value="InterPro"/>
</dbReference>
<evidence type="ECO:0000256" key="2">
    <source>
        <dbReference type="ARBA" id="ARBA00022771"/>
    </source>
</evidence>
<keyword evidence="2 4" id="KW-0863">Zinc-finger</keyword>
<dbReference type="Gene3D" id="6.10.250.3410">
    <property type="entry name" value="DBF zinc finger"/>
    <property type="match status" value="1"/>
</dbReference>
<dbReference type="CDD" id="cd00027">
    <property type="entry name" value="BRCT"/>
    <property type="match status" value="1"/>
</dbReference>
<dbReference type="PANTHER" id="PTHR15375:SF26">
    <property type="entry name" value="PROTEIN CHIFFON"/>
    <property type="match status" value="1"/>
</dbReference>
<keyword evidence="9" id="KW-1185">Reference proteome</keyword>
<keyword evidence="5" id="KW-0175">Coiled coil</keyword>
<feature type="compositionally biased region" description="Polar residues" evidence="6">
    <location>
        <begin position="16"/>
        <end position="35"/>
    </location>
</feature>
<evidence type="ECO:0000313" key="9">
    <source>
        <dbReference type="Proteomes" id="UP001212997"/>
    </source>
</evidence>
<reference evidence="8" key="1">
    <citation type="submission" date="2022-07" db="EMBL/GenBank/DDBJ databases">
        <title>Genome Sequence of Physisporinus lineatus.</title>
        <authorList>
            <person name="Buettner E."/>
        </authorList>
    </citation>
    <scope>NUCLEOTIDE SEQUENCE</scope>
    <source>
        <strain evidence="8">VT162</strain>
    </source>
</reference>
<feature type="region of interest" description="Disordered" evidence="6">
    <location>
        <begin position="1"/>
        <end position="45"/>
    </location>
</feature>
<name>A0AAD5VC06_9APHY</name>
<feature type="region of interest" description="Disordered" evidence="6">
    <location>
        <begin position="207"/>
        <end position="232"/>
    </location>
</feature>
<proteinExistence type="predicted"/>
<dbReference type="Proteomes" id="UP001212997">
    <property type="component" value="Unassembled WGS sequence"/>
</dbReference>
<feature type="region of interest" description="Disordered" evidence="6">
    <location>
        <begin position="550"/>
        <end position="579"/>
    </location>
</feature>
<dbReference type="GO" id="GO:0010571">
    <property type="term" value="P:positive regulation of nuclear cell cycle DNA replication"/>
    <property type="evidence" value="ECO:0007669"/>
    <property type="project" value="TreeGrafter"/>
</dbReference>
<evidence type="ECO:0000256" key="4">
    <source>
        <dbReference type="PROSITE-ProRule" id="PRU00600"/>
    </source>
</evidence>
<dbReference type="AlphaFoldDB" id="A0AAD5VC06"/>
<dbReference type="InterPro" id="IPR006572">
    <property type="entry name" value="Znf_DBF"/>
</dbReference>
<dbReference type="PANTHER" id="PTHR15375">
    <property type="entry name" value="ACTIVATOR OF S-PHASE KINASE-RELATED"/>
    <property type="match status" value="1"/>
</dbReference>
<dbReference type="GO" id="GO:0043539">
    <property type="term" value="F:protein serine/threonine kinase activator activity"/>
    <property type="evidence" value="ECO:0007669"/>
    <property type="project" value="TreeGrafter"/>
</dbReference>
<keyword evidence="3" id="KW-0862">Zinc</keyword>
<protein>
    <recommendedName>
        <fullName evidence="7">DBF4-type domain-containing protein</fullName>
    </recommendedName>
</protein>
<evidence type="ECO:0000259" key="7">
    <source>
        <dbReference type="PROSITE" id="PS51265"/>
    </source>
</evidence>
<dbReference type="SMART" id="SM00586">
    <property type="entry name" value="ZnF_DBF"/>
    <property type="match status" value="1"/>
</dbReference>
<evidence type="ECO:0000256" key="6">
    <source>
        <dbReference type="SAM" id="MobiDB-lite"/>
    </source>
</evidence>
<dbReference type="GO" id="GO:0008270">
    <property type="term" value="F:zinc ion binding"/>
    <property type="evidence" value="ECO:0007669"/>
    <property type="project" value="UniProtKB-KW"/>
</dbReference>
<sequence length="588" mass="66675">MAAVISRPGDPLASRPQATQPVSPVSLQSASARKTSSIKRARSPDPFVDQAFKRAKAELPSLARDETKKEKERRRAEREREFRDKYTRAFPQWTFHFDADLLNEEESRLKDLLVESVLAMGAQVHDFFSKEATHLIIFADGDFSNKENNSKPQANKNLLRSPISLKGRNGKDTLNLGTEQLVKKAQALSIKVWTAAKLQSVLERCNDPSKGQVAPTGDAPTAMQPGGSTKERSLTRLLETERIHGTSERDPTQKRHGYLYFSKGSYFVLVEDMNQELATIAALEYPAIKGRDGKEKPSWPVLYCHPLARGPFVEYDDKEEKRRVKAEKIEKEKEEDRKKQWKLREQERKRRALLEAKRNGDLRKSVSMSNLKRRATCPADLQIFDVDAEIVEPNTPDCPNPSGYLASAAYMAASGNSVGITSTVGTTSTAGAYFRSLQLPSHLKGKLQHQVVTSRKFTTSMNGKENMMGPPLVLPERPHKMLRKARSTNTLRLPKREEGTKPGYCESCRVKFDDFKTHITGKRHRKFAEDDSNFAQLDFVLSRVRRRTVEEANAERNRSFSMADPEDDTRQSSDYVADEVQWDEWVED</sequence>
<dbReference type="Gene3D" id="3.40.50.10190">
    <property type="entry name" value="BRCT domain"/>
    <property type="match status" value="1"/>
</dbReference>
<comment type="caution">
    <text evidence="8">The sequence shown here is derived from an EMBL/GenBank/DDBJ whole genome shotgun (WGS) entry which is preliminary data.</text>
</comment>
<dbReference type="InterPro" id="IPR051590">
    <property type="entry name" value="Replication_Regulatory_Kinase"/>
</dbReference>
<dbReference type="Pfam" id="PF08630">
    <property type="entry name" value="Dfp1_Him1_M"/>
    <property type="match status" value="1"/>
</dbReference>
<feature type="domain" description="DBF4-type" evidence="7">
    <location>
        <begin position="498"/>
        <end position="547"/>
    </location>
</feature>
<evidence type="ECO:0000256" key="3">
    <source>
        <dbReference type="ARBA" id="ARBA00022833"/>
    </source>
</evidence>
<dbReference type="EMBL" id="JANAWD010000092">
    <property type="protein sequence ID" value="KAJ3487429.1"/>
    <property type="molecule type" value="Genomic_DNA"/>
</dbReference>
<dbReference type="GO" id="GO:0031431">
    <property type="term" value="C:Dbf4-dependent protein kinase complex"/>
    <property type="evidence" value="ECO:0007669"/>
    <property type="project" value="TreeGrafter"/>
</dbReference>
<feature type="coiled-coil region" evidence="5">
    <location>
        <begin position="315"/>
        <end position="349"/>
    </location>
</feature>
<dbReference type="InterPro" id="IPR013939">
    <property type="entry name" value="Regulatory_Dfp1/Him1"/>
</dbReference>
<dbReference type="InterPro" id="IPR036420">
    <property type="entry name" value="BRCT_dom_sf"/>
</dbReference>
<dbReference type="InterPro" id="IPR038545">
    <property type="entry name" value="Znf_DBF_sf"/>
</dbReference>
<gene>
    <name evidence="8" type="ORF">NLI96_g3536</name>
</gene>
<feature type="region of interest" description="Disordered" evidence="6">
    <location>
        <begin position="58"/>
        <end position="81"/>
    </location>
</feature>
<dbReference type="PROSITE" id="PS51265">
    <property type="entry name" value="ZF_DBF4"/>
    <property type="match status" value="1"/>
</dbReference>
<accession>A0AAD5VC06</accession>
<dbReference type="GO" id="GO:1901987">
    <property type="term" value="P:regulation of cell cycle phase transition"/>
    <property type="evidence" value="ECO:0007669"/>
    <property type="project" value="TreeGrafter"/>
</dbReference>
<organism evidence="8 9">
    <name type="scientific">Meripilus lineatus</name>
    <dbReference type="NCBI Taxonomy" id="2056292"/>
    <lineage>
        <taxon>Eukaryota</taxon>
        <taxon>Fungi</taxon>
        <taxon>Dikarya</taxon>
        <taxon>Basidiomycota</taxon>
        <taxon>Agaricomycotina</taxon>
        <taxon>Agaricomycetes</taxon>
        <taxon>Polyporales</taxon>
        <taxon>Meripilaceae</taxon>
        <taxon>Meripilus</taxon>
    </lineage>
</organism>